<dbReference type="AlphaFoldDB" id="A0A7H0HXT6"/>
<dbReference type="Pfam" id="PF12840">
    <property type="entry name" value="HTH_20"/>
    <property type="match status" value="1"/>
</dbReference>
<keyword evidence="6" id="KW-1185">Reference proteome</keyword>
<dbReference type="Gene3D" id="1.10.10.10">
    <property type="entry name" value="Winged helix-like DNA-binding domain superfamily/Winged helix DNA-binding domain"/>
    <property type="match status" value="1"/>
</dbReference>
<dbReference type="PANTHER" id="PTHR43132:SF6">
    <property type="entry name" value="HTH-TYPE TRANSCRIPTIONAL REPRESSOR CZRA"/>
    <property type="match status" value="1"/>
</dbReference>
<dbReference type="GO" id="GO:0003700">
    <property type="term" value="F:DNA-binding transcription factor activity"/>
    <property type="evidence" value="ECO:0007669"/>
    <property type="project" value="InterPro"/>
</dbReference>
<dbReference type="InterPro" id="IPR011991">
    <property type="entry name" value="ArsR-like_HTH"/>
</dbReference>
<organism evidence="5 6">
    <name type="scientific">Streptomyces genisteinicus</name>
    <dbReference type="NCBI Taxonomy" id="2768068"/>
    <lineage>
        <taxon>Bacteria</taxon>
        <taxon>Bacillati</taxon>
        <taxon>Actinomycetota</taxon>
        <taxon>Actinomycetes</taxon>
        <taxon>Kitasatosporales</taxon>
        <taxon>Streptomycetaceae</taxon>
        <taxon>Streptomyces</taxon>
    </lineage>
</organism>
<dbReference type="RefSeq" id="WP_187742433.1">
    <property type="nucleotide sequence ID" value="NZ_CP060825.1"/>
</dbReference>
<dbReference type="KEGG" id="sgj:IAG43_22095"/>
<feature type="domain" description="HTH arsR-type" evidence="4">
    <location>
        <begin position="253"/>
        <end position="324"/>
    </location>
</feature>
<dbReference type="Proteomes" id="UP000516230">
    <property type="component" value="Chromosome"/>
</dbReference>
<evidence type="ECO:0000259" key="4">
    <source>
        <dbReference type="SMART" id="SM00418"/>
    </source>
</evidence>
<dbReference type="InterPro" id="IPR036390">
    <property type="entry name" value="WH_DNA-bd_sf"/>
</dbReference>
<dbReference type="SMART" id="SM00418">
    <property type="entry name" value="HTH_ARSR"/>
    <property type="match status" value="1"/>
</dbReference>
<dbReference type="InterPro" id="IPR001845">
    <property type="entry name" value="HTH_ArsR_DNA-bd_dom"/>
</dbReference>
<keyword evidence="3" id="KW-0804">Transcription</keyword>
<evidence type="ECO:0000313" key="6">
    <source>
        <dbReference type="Proteomes" id="UP000516230"/>
    </source>
</evidence>
<accession>A0A7H0HXT6</accession>
<evidence type="ECO:0000256" key="2">
    <source>
        <dbReference type="ARBA" id="ARBA00023125"/>
    </source>
</evidence>
<proteinExistence type="predicted"/>
<dbReference type="PANTHER" id="PTHR43132">
    <property type="entry name" value="ARSENICAL RESISTANCE OPERON REPRESSOR ARSR-RELATED"/>
    <property type="match status" value="1"/>
</dbReference>
<reference evidence="5 6" key="1">
    <citation type="submission" date="2020-08" db="EMBL/GenBank/DDBJ databases">
        <title>A novel species.</title>
        <authorList>
            <person name="Gao J."/>
        </authorList>
    </citation>
    <scope>NUCLEOTIDE SEQUENCE [LARGE SCALE GENOMIC DNA]</scope>
    <source>
        <strain evidence="5 6">CRPJ-33</strain>
    </source>
</reference>
<dbReference type="CDD" id="cd00090">
    <property type="entry name" value="HTH_ARSR"/>
    <property type="match status" value="1"/>
</dbReference>
<dbReference type="EMBL" id="CP060825">
    <property type="protein sequence ID" value="QNP65352.1"/>
    <property type="molecule type" value="Genomic_DNA"/>
</dbReference>
<dbReference type="SUPFAM" id="SSF46785">
    <property type="entry name" value="Winged helix' DNA-binding domain"/>
    <property type="match status" value="1"/>
</dbReference>
<dbReference type="Pfam" id="PF19361">
    <property type="entry name" value="DUF5937"/>
    <property type="match status" value="1"/>
</dbReference>
<gene>
    <name evidence="5" type="ORF">IAG43_22095</name>
</gene>
<keyword evidence="1" id="KW-0805">Transcription regulation</keyword>
<dbReference type="InterPro" id="IPR051011">
    <property type="entry name" value="Metal_resp_trans_reg"/>
</dbReference>
<protein>
    <submittedName>
        <fullName evidence="5">Winged helix-turn-helix transcriptional regulator</fullName>
    </submittedName>
</protein>
<sequence>MPFQLLLDEQDLLRCRFAVSPLWETQEAVRTLDRPRRHGYHLPWLRRIREAAAGLDLRPLWTLMPDGGHNPDFFCPMPRGPVASFEEEIARVRATPAEAALADIGAALDSVPGRRDSPAGRDLLADPARTVRRTADLLEQAWHTLVEPEWPRLRTLLEADVAYHSRRLAEGGFAQLVGELSPRLTWEDSTLTIGGMRGDHSRVLGGTGLVLMPSVFCWPDVISGYEPPWQPAVIYPVRGIGGLWTRPAGSTPAALGALLGRVRAGVLCALDEPAGTTVLARRLSLAPSSVSAHLAVLRDAGLLTSRRYGHQVLYERTPLGTALAASPQE</sequence>
<evidence type="ECO:0000313" key="5">
    <source>
        <dbReference type="EMBL" id="QNP65352.1"/>
    </source>
</evidence>
<dbReference type="InterPro" id="IPR036388">
    <property type="entry name" value="WH-like_DNA-bd_sf"/>
</dbReference>
<keyword evidence="2" id="KW-0238">DNA-binding</keyword>
<evidence type="ECO:0000256" key="3">
    <source>
        <dbReference type="ARBA" id="ARBA00023163"/>
    </source>
</evidence>
<dbReference type="InterPro" id="IPR045981">
    <property type="entry name" value="DUF5937"/>
</dbReference>
<dbReference type="GO" id="GO:0003677">
    <property type="term" value="F:DNA binding"/>
    <property type="evidence" value="ECO:0007669"/>
    <property type="project" value="UniProtKB-KW"/>
</dbReference>
<name>A0A7H0HXT6_9ACTN</name>
<evidence type="ECO:0000256" key="1">
    <source>
        <dbReference type="ARBA" id="ARBA00023015"/>
    </source>
</evidence>